<comment type="subcellular location">
    <subcellularLocation>
        <location evidence="1">Endoplasmic reticulum membrane</location>
        <topology evidence="1">Single-pass type I membrane protein</topology>
    </subcellularLocation>
</comment>
<keyword evidence="9" id="KW-0732">Signal</keyword>
<dbReference type="GO" id="GO:0006457">
    <property type="term" value="P:protein folding"/>
    <property type="evidence" value="ECO:0007669"/>
    <property type="project" value="InterPro"/>
</dbReference>
<name>A0A9P4MLX2_9PEZI</name>
<evidence type="ECO:0000256" key="10">
    <source>
        <dbReference type="SAM" id="MobiDB-lite"/>
    </source>
</evidence>
<dbReference type="Pfam" id="PF00262">
    <property type="entry name" value="Calreticulin"/>
    <property type="match status" value="1"/>
</dbReference>
<keyword evidence="5 9" id="KW-1133">Transmembrane helix</keyword>
<evidence type="ECO:0000256" key="3">
    <source>
        <dbReference type="ARBA" id="ARBA00022692"/>
    </source>
</evidence>
<organism evidence="11 12">
    <name type="scientific">Myriangium duriaei CBS 260.36</name>
    <dbReference type="NCBI Taxonomy" id="1168546"/>
    <lineage>
        <taxon>Eukaryota</taxon>
        <taxon>Fungi</taxon>
        <taxon>Dikarya</taxon>
        <taxon>Ascomycota</taxon>
        <taxon>Pezizomycotina</taxon>
        <taxon>Dothideomycetes</taxon>
        <taxon>Dothideomycetidae</taxon>
        <taxon>Myriangiales</taxon>
        <taxon>Myriangiaceae</taxon>
        <taxon>Myriangium</taxon>
    </lineage>
</organism>
<feature type="transmembrane region" description="Helical" evidence="9">
    <location>
        <begin position="510"/>
        <end position="529"/>
    </location>
</feature>
<dbReference type="GO" id="GO:0051082">
    <property type="term" value="F:unfolded protein binding"/>
    <property type="evidence" value="ECO:0007669"/>
    <property type="project" value="InterPro"/>
</dbReference>
<dbReference type="FunFam" id="2.10.250.10:FF:000001">
    <property type="entry name" value="Calnexin homolog"/>
    <property type="match status" value="1"/>
</dbReference>
<dbReference type="InterPro" id="IPR001580">
    <property type="entry name" value="Calret/calnex"/>
</dbReference>
<dbReference type="EMBL" id="ML996083">
    <property type="protein sequence ID" value="KAF2154634.1"/>
    <property type="molecule type" value="Genomic_DNA"/>
</dbReference>
<keyword evidence="6 9" id="KW-0472">Membrane</keyword>
<evidence type="ECO:0000256" key="2">
    <source>
        <dbReference type="ARBA" id="ARBA00010983"/>
    </source>
</evidence>
<dbReference type="OrthoDB" id="1938156at2759"/>
<feature type="region of interest" description="Disordered" evidence="10">
    <location>
        <begin position="257"/>
        <end position="340"/>
    </location>
</feature>
<dbReference type="AlphaFoldDB" id="A0A9P4MLX2"/>
<dbReference type="Gene3D" id="2.10.250.10">
    <property type="entry name" value="Calreticulin/calnexin, P domain"/>
    <property type="match status" value="1"/>
</dbReference>
<dbReference type="Gene3D" id="2.60.120.200">
    <property type="match status" value="1"/>
</dbReference>
<keyword evidence="8" id="KW-1015">Disulfide bond</keyword>
<proteinExistence type="inferred from homology"/>
<evidence type="ECO:0000256" key="6">
    <source>
        <dbReference type="ARBA" id="ARBA00023136"/>
    </source>
</evidence>
<keyword evidence="4 9" id="KW-0256">Endoplasmic reticulum</keyword>
<keyword evidence="7 9" id="KW-0143">Chaperone</keyword>
<feature type="compositionally biased region" description="Acidic residues" evidence="10">
    <location>
        <begin position="295"/>
        <end position="307"/>
    </location>
</feature>
<feature type="chain" id="PRO_5040528766" evidence="9">
    <location>
        <begin position="21"/>
        <end position="586"/>
    </location>
</feature>
<comment type="caution">
    <text evidence="11">The sequence shown here is derived from an EMBL/GenBank/DDBJ whole genome shotgun (WGS) entry which is preliminary data.</text>
</comment>
<dbReference type="PROSITE" id="PS00804">
    <property type="entry name" value="CALRETICULIN_2"/>
    <property type="match status" value="1"/>
</dbReference>
<dbReference type="PANTHER" id="PTHR11073:SF1">
    <property type="entry name" value="CALNEXIN 14D-RELATED"/>
    <property type="match status" value="1"/>
</dbReference>
<dbReference type="PRINTS" id="PR00626">
    <property type="entry name" value="CALRETICULIN"/>
</dbReference>
<feature type="disulfide bond" evidence="8">
    <location>
        <begin position="156"/>
        <end position="190"/>
    </location>
</feature>
<sequence length="586" mass="64883">MKFQTLLALGACAALSNAQAGDEDLAEEVESVVLGGASSASSVASAATEAVKISRPSFTPTTLKAPFLEQFTNDWDSRWRVSHAKKEKTEEEWQYVGTWNVEEPTELKGIDGDKGLVLKDKAAHHAISAKFNKPIDTKGKTLVVQYETKFQGGLECGGAYMKLLQENAALKTDEFSNASPYIIMFGPDKCGSTNKVHFIFRHKNPKTGEYEEKHLKSAPMARIGRTTSLYTLIVKPDQTFQIKIDGEPIRNGSLLEEFTPAVNPEKEIEDPDDKKPEDWVDEAKITDPESKKPEDWDEDAPYEIVDEEATKPADWLDEEPTMIPDPEAQKPEDWDDEEDGDWQAPMVPNPKCEEAAGCGPWEKPMKPNPAYKGKWTAPLIDNPLYKGIWKPKKIANPGYFEDKTPGNFEPIGAIGFELWTMQNDILFDNIYIGHSIEDAEKLQKETFDVKTKIEKQEEEASKPPEPERPKSPMDLKFMDDPVHYIKEKSELFFTIAKNDPIAAVRFVPEIAGALGVALVSILVLFFGLIGGSGAAPSKEQVKAKATEAKAKAAEAKDKVAESVASGAETAQEEVKKRTTRSSAAQS</sequence>
<dbReference type="GO" id="GO:0036503">
    <property type="term" value="P:ERAD pathway"/>
    <property type="evidence" value="ECO:0007669"/>
    <property type="project" value="TreeGrafter"/>
</dbReference>
<dbReference type="InterPro" id="IPR018124">
    <property type="entry name" value="Calret/calnex_CS"/>
</dbReference>
<evidence type="ECO:0000313" key="12">
    <source>
        <dbReference type="Proteomes" id="UP000799439"/>
    </source>
</evidence>
<dbReference type="FunFam" id="2.60.120.200:FF:000011">
    <property type="entry name" value="Probable calnexin"/>
    <property type="match status" value="1"/>
</dbReference>
<dbReference type="GO" id="GO:0005789">
    <property type="term" value="C:endoplasmic reticulum membrane"/>
    <property type="evidence" value="ECO:0007669"/>
    <property type="project" value="UniProtKB-SubCell"/>
</dbReference>
<dbReference type="Proteomes" id="UP000799439">
    <property type="component" value="Unassembled WGS sequence"/>
</dbReference>
<dbReference type="PROSITE" id="PS00805">
    <property type="entry name" value="CALRETICULIN_REPEAT"/>
    <property type="match status" value="1"/>
</dbReference>
<keyword evidence="12" id="KW-1185">Reference proteome</keyword>
<feature type="signal peptide" evidence="9">
    <location>
        <begin position="1"/>
        <end position="20"/>
    </location>
</feature>
<dbReference type="InterPro" id="IPR013320">
    <property type="entry name" value="ConA-like_dom_sf"/>
</dbReference>
<reference evidence="11" key="1">
    <citation type="journal article" date="2020" name="Stud. Mycol.">
        <title>101 Dothideomycetes genomes: a test case for predicting lifestyles and emergence of pathogens.</title>
        <authorList>
            <person name="Haridas S."/>
            <person name="Albert R."/>
            <person name="Binder M."/>
            <person name="Bloem J."/>
            <person name="Labutti K."/>
            <person name="Salamov A."/>
            <person name="Andreopoulos B."/>
            <person name="Baker S."/>
            <person name="Barry K."/>
            <person name="Bills G."/>
            <person name="Bluhm B."/>
            <person name="Cannon C."/>
            <person name="Castanera R."/>
            <person name="Culley D."/>
            <person name="Daum C."/>
            <person name="Ezra D."/>
            <person name="Gonzalez J."/>
            <person name="Henrissat B."/>
            <person name="Kuo A."/>
            <person name="Liang C."/>
            <person name="Lipzen A."/>
            <person name="Lutzoni F."/>
            <person name="Magnuson J."/>
            <person name="Mondo S."/>
            <person name="Nolan M."/>
            <person name="Ohm R."/>
            <person name="Pangilinan J."/>
            <person name="Park H.-J."/>
            <person name="Ramirez L."/>
            <person name="Alfaro M."/>
            <person name="Sun H."/>
            <person name="Tritt A."/>
            <person name="Yoshinaga Y."/>
            <person name="Zwiers L.-H."/>
            <person name="Turgeon B."/>
            <person name="Goodwin S."/>
            <person name="Spatafora J."/>
            <person name="Crous P."/>
            <person name="Grigoriev I."/>
        </authorList>
    </citation>
    <scope>NUCLEOTIDE SEQUENCE</scope>
    <source>
        <strain evidence="11">CBS 260.36</strain>
    </source>
</reference>
<feature type="compositionally biased region" description="Basic and acidic residues" evidence="10">
    <location>
        <begin position="272"/>
        <end position="294"/>
    </location>
</feature>
<feature type="region of interest" description="Disordered" evidence="10">
    <location>
        <begin position="453"/>
        <end position="474"/>
    </location>
</feature>
<comment type="similarity">
    <text evidence="2 9">Belongs to the calreticulin family.</text>
</comment>
<evidence type="ECO:0000256" key="8">
    <source>
        <dbReference type="PIRSR" id="PIRSR601580-3"/>
    </source>
</evidence>
<evidence type="ECO:0000256" key="4">
    <source>
        <dbReference type="ARBA" id="ARBA00022824"/>
    </source>
</evidence>
<gene>
    <name evidence="11" type="ORF">K461DRAFT_284983</name>
</gene>
<feature type="region of interest" description="Disordered" evidence="10">
    <location>
        <begin position="555"/>
        <end position="586"/>
    </location>
</feature>
<evidence type="ECO:0000256" key="9">
    <source>
        <dbReference type="RuleBase" id="RU362126"/>
    </source>
</evidence>
<dbReference type="InterPro" id="IPR009033">
    <property type="entry name" value="Calreticulin/calnexin_P_dom_sf"/>
</dbReference>
<evidence type="ECO:0000256" key="1">
    <source>
        <dbReference type="ARBA" id="ARBA00004115"/>
    </source>
</evidence>
<dbReference type="SUPFAM" id="SSF63887">
    <property type="entry name" value="P-domain of calnexin/calreticulin"/>
    <property type="match status" value="1"/>
</dbReference>
<dbReference type="GO" id="GO:0005509">
    <property type="term" value="F:calcium ion binding"/>
    <property type="evidence" value="ECO:0007669"/>
    <property type="project" value="InterPro"/>
</dbReference>
<accession>A0A9P4MLX2</accession>
<evidence type="ECO:0000256" key="5">
    <source>
        <dbReference type="ARBA" id="ARBA00022989"/>
    </source>
</evidence>
<evidence type="ECO:0000256" key="7">
    <source>
        <dbReference type="ARBA" id="ARBA00023186"/>
    </source>
</evidence>
<dbReference type="PANTHER" id="PTHR11073">
    <property type="entry name" value="CALRETICULIN AND CALNEXIN"/>
    <property type="match status" value="1"/>
</dbReference>
<evidence type="ECO:0000313" key="11">
    <source>
        <dbReference type="EMBL" id="KAF2154634.1"/>
    </source>
</evidence>
<protein>
    <submittedName>
        <fullName evidence="11">Calreticulin</fullName>
    </submittedName>
</protein>
<dbReference type="SUPFAM" id="SSF49899">
    <property type="entry name" value="Concanavalin A-like lectins/glucanases"/>
    <property type="match status" value="2"/>
</dbReference>
<keyword evidence="3 9" id="KW-0812">Transmembrane</keyword>